<dbReference type="Pfam" id="PF07690">
    <property type="entry name" value="MFS_1"/>
    <property type="match status" value="1"/>
</dbReference>
<feature type="transmembrane region" description="Helical" evidence="8">
    <location>
        <begin position="148"/>
        <end position="169"/>
    </location>
</feature>
<feature type="transmembrane region" description="Helical" evidence="8">
    <location>
        <begin position="123"/>
        <end position="142"/>
    </location>
</feature>
<evidence type="ECO:0000313" key="10">
    <source>
        <dbReference type="EMBL" id="KAL2837366.1"/>
    </source>
</evidence>
<keyword evidence="11" id="KW-1185">Reference proteome</keyword>
<dbReference type="PANTHER" id="PTHR23502">
    <property type="entry name" value="MAJOR FACILITATOR SUPERFAMILY"/>
    <property type="match status" value="1"/>
</dbReference>
<dbReference type="Gene3D" id="1.20.1250.20">
    <property type="entry name" value="MFS general substrate transporter like domains"/>
    <property type="match status" value="1"/>
</dbReference>
<feature type="transmembrane region" description="Helical" evidence="8">
    <location>
        <begin position="211"/>
        <end position="240"/>
    </location>
</feature>
<dbReference type="InterPro" id="IPR036259">
    <property type="entry name" value="MFS_trans_sf"/>
</dbReference>
<feature type="transmembrane region" description="Helical" evidence="8">
    <location>
        <begin position="92"/>
        <end position="111"/>
    </location>
</feature>
<protein>
    <submittedName>
        <fullName evidence="10">Major facilitator superfamily domain-containing protein</fullName>
    </submittedName>
</protein>
<evidence type="ECO:0000256" key="1">
    <source>
        <dbReference type="ARBA" id="ARBA00004651"/>
    </source>
</evidence>
<evidence type="ECO:0000256" key="4">
    <source>
        <dbReference type="ARBA" id="ARBA00022692"/>
    </source>
</evidence>
<feature type="transmembrane region" description="Helical" evidence="8">
    <location>
        <begin position="390"/>
        <end position="415"/>
    </location>
</feature>
<organism evidence="10 11">
    <name type="scientific">Aspergillus pseudodeflectus</name>
    <dbReference type="NCBI Taxonomy" id="176178"/>
    <lineage>
        <taxon>Eukaryota</taxon>
        <taxon>Fungi</taxon>
        <taxon>Dikarya</taxon>
        <taxon>Ascomycota</taxon>
        <taxon>Pezizomycotina</taxon>
        <taxon>Eurotiomycetes</taxon>
        <taxon>Eurotiomycetidae</taxon>
        <taxon>Eurotiales</taxon>
        <taxon>Aspergillaceae</taxon>
        <taxon>Aspergillus</taxon>
        <taxon>Aspergillus subgen. Nidulantes</taxon>
    </lineage>
</organism>
<gene>
    <name evidence="10" type="ORF">BJX68DRAFT_280209</name>
</gene>
<dbReference type="PANTHER" id="PTHR23502:SF186">
    <property type="entry name" value="MAJOR FACILITATOR SUPERFAMILY (MFS) PROFILE DOMAIN-CONTAINING PROTEIN"/>
    <property type="match status" value="1"/>
</dbReference>
<keyword evidence="5 8" id="KW-1133">Transmembrane helix</keyword>
<dbReference type="SUPFAM" id="SSF103473">
    <property type="entry name" value="MFS general substrate transporter"/>
    <property type="match status" value="1"/>
</dbReference>
<dbReference type="CDD" id="cd17323">
    <property type="entry name" value="MFS_Tpo1_MDR_like"/>
    <property type="match status" value="1"/>
</dbReference>
<comment type="subcellular location">
    <subcellularLocation>
        <location evidence="1">Cell membrane</location>
        <topology evidence="1">Multi-pass membrane protein</topology>
    </subcellularLocation>
</comment>
<evidence type="ECO:0000256" key="5">
    <source>
        <dbReference type="ARBA" id="ARBA00022989"/>
    </source>
</evidence>
<feature type="transmembrane region" description="Helical" evidence="8">
    <location>
        <begin position="181"/>
        <end position="205"/>
    </location>
</feature>
<reference evidence="10 11" key="1">
    <citation type="submission" date="2024-07" db="EMBL/GenBank/DDBJ databases">
        <title>Section-level genome sequencing and comparative genomics of Aspergillus sections Usti and Cavernicolus.</title>
        <authorList>
            <consortium name="Lawrence Berkeley National Laboratory"/>
            <person name="Nybo J.L."/>
            <person name="Vesth T.C."/>
            <person name="Theobald S."/>
            <person name="Frisvad J.C."/>
            <person name="Larsen T.O."/>
            <person name="Kjaerboelling I."/>
            <person name="Rothschild-Mancinelli K."/>
            <person name="Lyhne E.K."/>
            <person name="Kogle M.E."/>
            <person name="Barry K."/>
            <person name="Clum A."/>
            <person name="Na H."/>
            <person name="Ledsgaard L."/>
            <person name="Lin J."/>
            <person name="Lipzen A."/>
            <person name="Kuo A."/>
            <person name="Riley R."/>
            <person name="Mondo S."/>
            <person name="LaButti K."/>
            <person name="Haridas S."/>
            <person name="Pangalinan J."/>
            <person name="Salamov A.A."/>
            <person name="Simmons B.A."/>
            <person name="Magnuson J.K."/>
            <person name="Chen J."/>
            <person name="Drula E."/>
            <person name="Henrissat B."/>
            <person name="Wiebenga A."/>
            <person name="Lubbers R.J."/>
            <person name="Gomes A.C."/>
            <person name="Macurrencykelacurrency M.R."/>
            <person name="Stajich J."/>
            <person name="Grigoriev I.V."/>
            <person name="Mortensen U.H."/>
            <person name="De vries R.P."/>
            <person name="Baker S.E."/>
            <person name="Andersen M.R."/>
        </authorList>
    </citation>
    <scope>NUCLEOTIDE SEQUENCE [LARGE SCALE GENOMIC DNA]</scope>
    <source>
        <strain evidence="10 11">CBS 756.74</strain>
    </source>
</reference>
<evidence type="ECO:0000256" key="2">
    <source>
        <dbReference type="ARBA" id="ARBA00022448"/>
    </source>
</evidence>
<evidence type="ECO:0000256" key="6">
    <source>
        <dbReference type="ARBA" id="ARBA00023136"/>
    </source>
</evidence>
<keyword evidence="6 8" id="KW-0472">Membrane</keyword>
<feature type="transmembrane region" description="Helical" evidence="8">
    <location>
        <begin position="422"/>
        <end position="447"/>
    </location>
</feature>
<dbReference type="Proteomes" id="UP001610444">
    <property type="component" value="Unassembled WGS sequence"/>
</dbReference>
<feature type="domain" description="Major facilitator superfamily (MFS) profile" evidence="9">
    <location>
        <begin position="56"/>
        <end position="484"/>
    </location>
</feature>
<dbReference type="InterPro" id="IPR011701">
    <property type="entry name" value="MFS"/>
</dbReference>
<proteinExistence type="inferred from homology"/>
<feature type="transmembrane region" description="Helical" evidence="8">
    <location>
        <begin position="365"/>
        <end position="384"/>
    </location>
</feature>
<dbReference type="InterPro" id="IPR020846">
    <property type="entry name" value="MFS_dom"/>
</dbReference>
<keyword evidence="4 8" id="KW-0812">Transmembrane</keyword>
<comment type="similarity">
    <text evidence="7">Belongs to the major facilitator superfamily. DHA1 family. Polyamines/proton antiporter (TC 2.A.1.2.16) subfamily.</text>
</comment>
<name>A0ABR4JBE7_9EURO</name>
<feature type="transmembrane region" description="Helical" evidence="8">
    <location>
        <begin position="459"/>
        <end position="481"/>
    </location>
</feature>
<evidence type="ECO:0000259" key="9">
    <source>
        <dbReference type="PROSITE" id="PS50850"/>
    </source>
</evidence>
<evidence type="ECO:0000256" key="8">
    <source>
        <dbReference type="SAM" id="Phobius"/>
    </source>
</evidence>
<keyword evidence="2" id="KW-0813">Transport</keyword>
<feature type="transmembrane region" description="Helical" evidence="8">
    <location>
        <begin position="287"/>
        <end position="306"/>
    </location>
</feature>
<feature type="transmembrane region" description="Helical" evidence="8">
    <location>
        <begin position="55"/>
        <end position="72"/>
    </location>
</feature>
<feature type="transmembrane region" description="Helical" evidence="8">
    <location>
        <begin position="326"/>
        <end position="345"/>
    </location>
</feature>
<accession>A0ABR4JBE7</accession>
<dbReference type="EMBL" id="JBFXLR010000098">
    <property type="protein sequence ID" value="KAL2837366.1"/>
    <property type="molecule type" value="Genomic_DNA"/>
</dbReference>
<evidence type="ECO:0000256" key="3">
    <source>
        <dbReference type="ARBA" id="ARBA00022475"/>
    </source>
</evidence>
<sequence>MSRYCFAPVGADAHTLPTYCSVLADTRPIITETGELQFAAGDAENPKEWSCTRRWYCTGVSIFLVVNAMFASSAPSGCLEGISEEFDVSSNVAGLVITVFLLGYCAGPLLFAPLSEFYGRHPVFLTTFTGYLVFNFLCAFAPTFGALLAGRLITGIFASAPLTTAPGLISDIWNPIERGNAMAVYAMMTVTGPALGPVISGFLQLTKDWRWSFYVLLMMGAVTEALVFTIPETFPTVILARKLRTLKKQGTILDSEQLVLEQSDGKALRNAFKEILRRPWVIMMDPIAFLVAAYTSLVYLLQYMLFSIYPLVFHEQRGWNVGVSQLPLIGTAVGGWLGGVIMLYISARKKERLRCGGALTPEDRLPTAMIGGVGLAATMFWFAWSSASDSIPWIVPTLAGSFLSTSMALTFIANINYLTDTYLLFTASAVAGNTVCRAACGAVAPLFTRSMFVAMGAGPGGSVVAGTALLLAPVPFIFYRYGARIRARSKFASMQAKRQDM</sequence>
<evidence type="ECO:0000256" key="7">
    <source>
        <dbReference type="ARBA" id="ARBA00038459"/>
    </source>
</evidence>
<comment type="caution">
    <text evidence="10">The sequence shown here is derived from an EMBL/GenBank/DDBJ whole genome shotgun (WGS) entry which is preliminary data.</text>
</comment>
<keyword evidence="3" id="KW-1003">Cell membrane</keyword>
<dbReference type="PROSITE" id="PS50850">
    <property type="entry name" value="MFS"/>
    <property type="match status" value="1"/>
</dbReference>
<dbReference type="GeneID" id="98164064"/>
<dbReference type="RefSeq" id="XP_070892501.1">
    <property type="nucleotide sequence ID" value="XM_071048900.1"/>
</dbReference>
<evidence type="ECO:0000313" key="11">
    <source>
        <dbReference type="Proteomes" id="UP001610444"/>
    </source>
</evidence>